<evidence type="ECO:0000313" key="4">
    <source>
        <dbReference type="EMBL" id="MBB6018700.1"/>
    </source>
</evidence>
<dbReference type="SUPFAM" id="SSF51278">
    <property type="entry name" value="Urease, beta-subunit"/>
    <property type="match status" value="1"/>
</dbReference>
<dbReference type="CDD" id="cd00407">
    <property type="entry name" value="Urease_beta"/>
    <property type="match status" value="1"/>
</dbReference>
<dbReference type="EMBL" id="JACHEW010000039">
    <property type="protein sequence ID" value="MBB6018700.1"/>
    <property type="molecule type" value="Genomic_DNA"/>
</dbReference>
<dbReference type="OrthoDB" id="9793527at2"/>
<protein>
    <recommendedName>
        <fullName evidence="3">Urease subunit beta</fullName>
        <ecNumber evidence="3">3.5.1.5</ecNumber>
    </recommendedName>
    <alternativeName>
        <fullName evidence="3">Urea amidohydrolase subunit beta</fullName>
    </alternativeName>
</protein>
<dbReference type="PANTHER" id="PTHR33569:SF1">
    <property type="entry name" value="UREASE"/>
    <property type="match status" value="1"/>
</dbReference>
<keyword evidence="3" id="KW-0963">Cytoplasm</keyword>
<name>A0A5C4XUP9_9DEIO</name>
<dbReference type="PANTHER" id="PTHR33569">
    <property type="entry name" value="UREASE"/>
    <property type="match status" value="1"/>
</dbReference>
<dbReference type="Pfam" id="PF00699">
    <property type="entry name" value="Urease_beta"/>
    <property type="match status" value="1"/>
</dbReference>
<comment type="subunit">
    <text evidence="3">Heterotrimer of UreA (gamma), UreB (beta) and UreC (alpha) subunits. Three heterotrimers associate to form the active enzyme.</text>
</comment>
<dbReference type="GO" id="GO:0009039">
    <property type="term" value="F:urease activity"/>
    <property type="evidence" value="ECO:0007669"/>
    <property type="project" value="UniProtKB-UniRule"/>
</dbReference>
<evidence type="ECO:0000313" key="5">
    <source>
        <dbReference type="EMBL" id="TNM66937.1"/>
    </source>
</evidence>
<dbReference type="InterPro" id="IPR050069">
    <property type="entry name" value="Urease_subunit"/>
</dbReference>
<dbReference type="UniPathway" id="UPA00258">
    <property type="reaction ID" value="UER00370"/>
</dbReference>
<dbReference type="HAMAP" id="MF_01954">
    <property type="entry name" value="Urease_beta"/>
    <property type="match status" value="1"/>
</dbReference>
<comment type="catalytic activity">
    <reaction evidence="2 3">
        <text>urea + 2 H2O + H(+) = hydrogencarbonate + 2 NH4(+)</text>
        <dbReference type="Rhea" id="RHEA:20557"/>
        <dbReference type="ChEBI" id="CHEBI:15377"/>
        <dbReference type="ChEBI" id="CHEBI:15378"/>
        <dbReference type="ChEBI" id="CHEBI:16199"/>
        <dbReference type="ChEBI" id="CHEBI:17544"/>
        <dbReference type="ChEBI" id="CHEBI:28938"/>
        <dbReference type="EC" id="3.5.1.5"/>
    </reaction>
</comment>
<comment type="subcellular location">
    <subcellularLocation>
        <location evidence="3">Cytoplasm</location>
    </subcellularLocation>
</comment>
<dbReference type="GO" id="GO:0035550">
    <property type="term" value="C:urease complex"/>
    <property type="evidence" value="ECO:0007669"/>
    <property type="project" value="InterPro"/>
</dbReference>
<evidence type="ECO:0000256" key="3">
    <source>
        <dbReference type="HAMAP-Rule" id="MF_01954"/>
    </source>
</evidence>
<evidence type="ECO:0000256" key="1">
    <source>
        <dbReference type="ARBA" id="ARBA00022801"/>
    </source>
</evidence>
<dbReference type="FunFam" id="2.10.150.10:FF:000001">
    <property type="entry name" value="Urease subunit beta"/>
    <property type="match status" value="1"/>
</dbReference>
<gene>
    <name evidence="3" type="primary">ureB</name>
    <name evidence="5" type="ORF">FHR04_19275</name>
    <name evidence="4" type="ORF">HNQ04_003981</name>
</gene>
<dbReference type="NCBIfam" id="NF009682">
    <property type="entry name" value="PRK13203.1"/>
    <property type="match status" value="1"/>
</dbReference>
<evidence type="ECO:0000313" key="7">
    <source>
        <dbReference type="Proteomes" id="UP000629870"/>
    </source>
</evidence>
<dbReference type="EMBL" id="VDMO01000036">
    <property type="protein sequence ID" value="TNM66937.1"/>
    <property type="molecule type" value="Genomic_DNA"/>
</dbReference>
<dbReference type="InterPro" id="IPR036461">
    <property type="entry name" value="Urease_betasu_sf"/>
</dbReference>
<dbReference type="AlphaFoldDB" id="A0A5C4XUP9"/>
<dbReference type="EC" id="3.5.1.5" evidence="3"/>
<comment type="pathway">
    <text evidence="3">Nitrogen metabolism; urea degradation; CO(2) and NH(3) from urea (urease route): step 1/1.</text>
</comment>
<comment type="similarity">
    <text evidence="3">Belongs to the urease beta subunit family.</text>
</comment>
<reference evidence="4 7" key="2">
    <citation type="submission" date="2020-08" db="EMBL/GenBank/DDBJ databases">
        <title>Genomic Encyclopedia of Type Strains, Phase IV (KMG-IV): sequencing the most valuable type-strain genomes for metagenomic binning, comparative biology and taxonomic classification.</title>
        <authorList>
            <person name="Goeker M."/>
        </authorList>
    </citation>
    <scope>NUCLEOTIDE SEQUENCE [LARGE SCALE GENOMIC DNA]</scope>
    <source>
        <strain evidence="4 7">DSM 12027</strain>
    </source>
</reference>
<keyword evidence="1 3" id="KW-0378">Hydrolase</keyword>
<organism evidence="5 6">
    <name type="scientific">Deinococcus radiopugnans ATCC 19172</name>
    <dbReference type="NCBI Taxonomy" id="585398"/>
    <lineage>
        <taxon>Bacteria</taxon>
        <taxon>Thermotogati</taxon>
        <taxon>Deinococcota</taxon>
        <taxon>Deinococci</taxon>
        <taxon>Deinococcales</taxon>
        <taxon>Deinococcaceae</taxon>
        <taxon>Deinococcus</taxon>
    </lineage>
</organism>
<accession>A0A5C4XUP9</accession>
<evidence type="ECO:0000256" key="2">
    <source>
        <dbReference type="ARBA" id="ARBA00047778"/>
    </source>
</evidence>
<dbReference type="InterPro" id="IPR002019">
    <property type="entry name" value="Urease_beta-like"/>
</dbReference>
<dbReference type="NCBIfam" id="TIGR00192">
    <property type="entry name" value="urease_beta"/>
    <property type="match status" value="1"/>
</dbReference>
<dbReference type="Gene3D" id="2.10.150.10">
    <property type="entry name" value="Urease, beta subunit"/>
    <property type="match status" value="1"/>
</dbReference>
<proteinExistence type="inferred from homology"/>
<comment type="caution">
    <text evidence="5">The sequence shown here is derived from an EMBL/GenBank/DDBJ whole genome shotgun (WGS) entry which is preliminary data.</text>
</comment>
<sequence>MKPGEYFLQDEPIELNVGRRTATLRVTNTGDRAIQVGSHYHFFEVNRALDFDRNAAMGMRLNILAGETRRFEAGDTREVELVEFVGTRRALGFNGLVNGSVTGADSVRLALERAHLLGYRGVTVPPADASPARED</sequence>
<dbReference type="GO" id="GO:0043419">
    <property type="term" value="P:urea catabolic process"/>
    <property type="evidence" value="ECO:0007669"/>
    <property type="project" value="UniProtKB-UniRule"/>
</dbReference>
<evidence type="ECO:0000313" key="6">
    <source>
        <dbReference type="Proteomes" id="UP000313988"/>
    </source>
</evidence>
<keyword evidence="7" id="KW-1185">Reference proteome</keyword>
<dbReference type="Proteomes" id="UP000313988">
    <property type="component" value="Unassembled WGS sequence"/>
</dbReference>
<dbReference type="Proteomes" id="UP000629870">
    <property type="component" value="Unassembled WGS sequence"/>
</dbReference>
<reference evidence="5 6" key="1">
    <citation type="submission" date="2019-06" db="EMBL/GenBank/DDBJ databases">
        <title>Genome sequence of Deinococcus radiopugnans ATCC 19172.</title>
        <authorList>
            <person name="Maclea K.S."/>
            <person name="Maynard C.R."/>
        </authorList>
    </citation>
    <scope>NUCLEOTIDE SEQUENCE [LARGE SCALE GENOMIC DNA]</scope>
    <source>
        <strain evidence="5 6">ATCC 19172</strain>
    </source>
</reference>